<keyword evidence="4" id="KW-0963">Cytoplasm</keyword>
<feature type="region of interest" description="Disordered" evidence="6">
    <location>
        <begin position="1"/>
        <end position="29"/>
    </location>
</feature>
<dbReference type="GO" id="GO:0005634">
    <property type="term" value="C:nucleus"/>
    <property type="evidence" value="ECO:0007669"/>
    <property type="project" value="UniProtKB-SubCell"/>
</dbReference>
<protein>
    <submittedName>
        <fullName evidence="7">Translin family-domain-containing protein</fullName>
    </submittedName>
</protein>
<keyword evidence="5" id="KW-0539">Nucleus</keyword>
<dbReference type="EMBL" id="MU839043">
    <property type="protein sequence ID" value="KAK1762071.1"/>
    <property type="molecule type" value="Genomic_DNA"/>
</dbReference>
<accession>A0AAJ0FB41</accession>
<feature type="region of interest" description="Disordered" evidence="6">
    <location>
        <begin position="159"/>
        <end position="204"/>
    </location>
</feature>
<evidence type="ECO:0000256" key="6">
    <source>
        <dbReference type="SAM" id="MobiDB-lite"/>
    </source>
</evidence>
<dbReference type="CDD" id="cd14820">
    <property type="entry name" value="TRAX"/>
    <property type="match status" value="1"/>
</dbReference>
<evidence type="ECO:0000313" key="7">
    <source>
        <dbReference type="EMBL" id="KAK1762071.1"/>
    </source>
</evidence>
<dbReference type="InterPro" id="IPR002848">
    <property type="entry name" value="Translin_fam"/>
</dbReference>
<dbReference type="InterPro" id="IPR016068">
    <property type="entry name" value="Translin_N"/>
</dbReference>
<dbReference type="SUPFAM" id="SSF74784">
    <property type="entry name" value="Translin"/>
    <property type="match status" value="1"/>
</dbReference>
<evidence type="ECO:0000256" key="2">
    <source>
        <dbReference type="ARBA" id="ARBA00004496"/>
    </source>
</evidence>
<organism evidence="7 8">
    <name type="scientific">Phialemonium atrogriseum</name>
    <dbReference type="NCBI Taxonomy" id="1093897"/>
    <lineage>
        <taxon>Eukaryota</taxon>
        <taxon>Fungi</taxon>
        <taxon>Dikarya</taxon>
        <taxon>Ascomycota</taxon>
        <taxon>Pezizomycotina</taxon>
        <taxon>Sordariomycetes</taxon>
        <taxon>Sordariomycetidae</taxon>
        <taxon>Cephalothecales</taxon>
        <taxon>Cephalothecaceae</taxon>
        <taxon>Phialemonium</taxon>
    </lineage>
</organism>
<dbReference type="Proteomes" id="UP001244011">
    <property type="component" value="Unassembled WGS sequence"/>
</dbReference>
<dbReference type="Gene3D" id="1.20.58.200">
    <property type="entry name" value="Translin, domain 2"/>
    <property type="match status" value="1"/>
</dbReference>
<feature type="compositionally biased region" description="Basic and acidic residues" evidence="6">
    <location>
        <begin position="171"/>
        <end position="183"/>
    </location>
</feature>
<keyword evidence="8" id="KW-1185">Reference proteome</keyword>
<feature type="compositionally biased region" description="Acidic residues" evidence="6">
    <location>
        <begin position="161"/>
        <end position="170"/>
    </location>
</feature>
<dbReference type="PANTHER" id="PTHR10741">
    <property type="entry name" value="TRANSLIN AND TRANSLIN ASSOCIATED PROTEIN X"/>
    <property type="match status" value="1"/>
</dbReference>
<comment type="similarity">
    <text evidence="3">Belongs to the translin family.</text>
</comment>
<feature type="compositionally biased region" description="Basic and acidic residues" evidence="6">
    <location>
        <begin position="1"/>
        <end position="10"/>
    </location>
</feature>
<proteinExistence type="inferred from homology"/>
<dbReference type="Gene3D" id="1.20.58.190">
    <property type="entry name" value="Translin, domain 1"/>
    <property type="match status" value="1"/>
</dbReference>
<comment type="caution">
    <text evidence="7">The sequence shown here is derived from an EMBL/GenBank/DDBJ whole genome shotgun (WGS) entry which is preliminary data.</text>
</comment>
<evidence type="ECO:0000313" key="8">
    <source>
        <dbReference type="Proteomes" id="UP001244011"/>
    </source>
</evidence>
<reference evidence="7" key="1">
    <citation type="submission" date="2023-06" db="EMBL/GenBank/DDBJ databases">
        <title>Genome-scale phylogeny and comparative genomics of the fungal order Sordariales.</title>
        <authorList>
            <consortium name="Lawrence Berkeley National Laboratory"/>
            <person name="Hensen N."/>
            <person name="Bonometti L."/>
            <person name="Westerberg I."/>
            <person name="Brannstrom I.O."/>
            <person name="Guillou S."/>
            <person name="Cros-Aarteil S."/>
            <person name="Calhoun S."/>
            <person name="Haridas S."/>
            <person name="Kuo A."/>
            <person name="Mondo S."/>
            <person name="Pangilinan J."/>
            <person name="Riley R."/>
            <person name="Labutti K."/>
            <person name="Andreopoulos B."/>
            <person name="Lipzen A."/>
            <person name="Chen C."/>
            <person name="Yanf M."/>
            <person name="Daum C."/>
            <person name="Ng V."/>
            <person name="Clum A."/>
            <person name="Steindorff A."/>
            <person name="Ohm R."/>
            <person name="Martin F."/>
            <person name="Silar P."/>
            <person name="Natvig D."/>
            <person name="Lalanne C."/>
            <person name="Gautier V."/>
            <person name="Ament-Velasquez S.L."/>
            <person name="Kruys A."/>
            <person name="Hutchinson M.I."/>
            <person name="Powell A.J."/>
            <person name="Barry K."/>
            <person name="Miller A.N."/>
            <person name="Grigoriev I.V."/>
            <person name="Debuchy R."/>
            <person name="Gladieux P."/>
            <person name="Thoren M.H."/>
            <person name="Johannesson H."/>
        </authorList>
    </citation>
    <scope>NUCLEOTIDE SEQUENCE</scope>
    <source>
        <strain evidence="7">8032-3</strain>
    </source>
</reference>
<dbReference type="GO" id="GO:0005737">
    <property type="term" value="C:cytoplasm"/>
    <property type="evidence" value="ECO:0007669"/>
    <property type="project" value="UniProtKB-SubCell"/>
</dbReference>
<dbReference type="Pfam" id="PF01997">
    <property type="entry name" value="Translin"/>
    <property type="match status" value="1"/>
</dbReference>
<gene>
    <name evidence="7" type="ORF">QBC33DRAFT_581949</name>
</gene>
<evidence type="ECO:0000256" key="3">
    <source>
        <dbReference type="ARBA" id="ARBA00005902"/>
    </source>
</evidence>
<dbReference type="InterPro" id="IPR036081">
    <property type="entry name" value="Translin_sf"/>
</dbReference>
<name>A0AAJ0FB41_9PEZI</name>
<dbReference type="RefSeq" id="XP_060278284.1">
    <property type="nucleotide sequence ID" value="XM_060431302.1"/>
</dbReference>
<evidence type="ECO:0000256" key="1">
    <source>
        <dbReference type="ARBA" id="ARBA00004123"/>
    </source>
</evidence>
<comment type="subcellular location">
    <subcellularLocation>
        <location evidence="2">Cytoplasm</location>
    </subcellularLocation>
    <subcellularLocation>
        <location evidence="1">Nucleus</location>
    </subcellularLocation>
</comment>
<sequence>MSGFKRDRSGHAKRHHDGPKQGGAPKPVVRNAYTPMFERFRDELDEHHDRRERIIKASRDITALSKKIIFSLQRVRKIDGDIPQDIAKEMNARLNEIAKLLAIIGPETQGINRHRYAYSLRCLEELVEALSFAHYLKTQSLVSMDELTSVTDDLARKGAAAEDEAMADADDDHRGAAEGHSKADAASGDPPATAAPQNASPPPTVQLTEYDYIYGLFDLSGEMMRFATTTTALTGELATSSSAEGGLPGSRPRTIVRDMQDLGSLFEMLPQQRNKTWDGKMGVLRASVAKVERLGYGITVRGSEREKGWVPDMRDEEPGSPE</sequence>
<evidence type="ECO:0000256" key="5">
    <source>
        <dbReference type="ARBA" id="ARBA00023242"/>
    </source>
</evidence>
<dbReference type="GO" id="GO:0043565">
    <property type="term" value="F:sequence-specific DNA binding"/>
    <property type="evidence" value="ECO:0007669"/>
    <property type="project" value="InterPro"/>
</dbReference>
<dbReference type="InterPro" id="IPR016069">
    <property type="entry name" value="Translin_C"/>
</dbReference>
<evidence type="ECO:0000256" key="4">
    <source>
        <dbReference type="ARBA" id="ARBA00022490"/>
    </source>
</evidence>
<dbReference type="GeneID" id="85314489"/>
<dbReference type="AlphaFoldDB" id="A0AAJ0FB41"/>